<gene>
    <name evidence="1" type="ORF">H8D96_13555</name>
</gene>
<evidence type="ECO:0000313" key="1">
    <source>
        <dbReference type="EMBL" id="MBC8432931.1"/>
    </source>
</evidence>
<dbReference type="EMBL" id="JACNIG010000254">
    <property type="protein sequence ID" value="MBC8432931.1"/>
    <property type="molecule type" value="Genomic_DNA"/>
</dbReference>
<dbReference type="Proteomes" id="UP000605201">
    <property type="component" value="Unassembled WGS sequence"/>
</dbReference>
<dbReference type="GO" id="GO:0016787">
    <property type="term" value="F:hydrolase activity"/>
    <property type="evidence" value="ECO:0007669"/>
    <property type="project" value="UniProtKB-KW"/>
</dbReference>
<dbReference type="AlphaFoldDB" id="A0A8J6NSI6"/>
<sequence>MTDGKMYYTKSGKIMKIFGPDDHDALSLLEPYLFIQFVTGDHRGFEITRARIEKDMKKPLALVSTVKRIDWIRQLWDPEKTIYMGDGIFDHYVFKKVGYAIATANADEYAKKTAHFVTKRNGSERAVAEASLHILEKFFNPYDPDKLPDKQIKLSGLWTA</sequence>
<reference evidence="1 2" key="1">
    <citation type="submission" date="2020-08" db="EMBL/GenBank/DDBJ databases">
        <title>Bridging the membrane lipid divide: bacteria of the FCB group superphylum have the potential to synthesize archaeal ether lipids.</title>
        <authorList>
            <person name="Villanueva L."/>
            <person name="Von Meijenfeldt F.A.B."/>
            <person name="Westbye A.B."/>
            <person name="Yadav S."/>
            <person name="Hopmans E.C."/>
            <person name="Dutilh B.E."/>
            <person name="Sinninghe Damste J.S."/>
        </authorList>
    </citation>
    <scope>NUCLEOTIDE SEQUENCE [LARGE SCALE GENOMIC DNA]</scope>
    <source>
        <strain evidence="1">NIOZ-UU17</strain>
    </source>
</reference>
<dbReference type="InterPro" id="IPR023214">
    <property type="entry name" value="HAD_sf"/>
</dbReference>
<comment type="caution">
    <text evidence="1">The sequence shown here is derived from an EMBL/GenBank/DDBJ whole genome shotgun (WGS) entry which is preliminary data.</text>
</comment>
<name>A0A8J6NSI6_9BACT</name>
<protein>
    <submittedName>
        <fullName evidence="1">HAD hydrolase family protein</fullName>
    </submittedName>
</protein>
<dbReference type="Pfam" id="PF08282">
    <property type="entry name" value="Hydrolase_3"/>
    <property type="match status" value="1"/>
</dbReference>
<dbReference type="InterPro" id="IPR036412">
    <property type="entry name" value="HAD-like_sf"/>
</dbReference>
<dbReference type="SUPFAM" id="SSF56784">
    <property type="entry name" value="HAD-like"/>
    <property type="match status" value="1"/>
</dbReference>
<proteinExistence type="predicted"/>
<organism evidence="1 2">
    <name type="scientific">Candidatus Desulfatibia vada</name>
    <dbReference type="NCBI Taxonomy" id="2841696"/>
    <lineage>
        <taxon>Bacteria</taxon>
        <taxon>Pseudomonadati</taxon>
        <taxon>Thermodesulfobacteriota</taxon>
        <taxon>Desulfobacteria</taxon>
        <taxon>Desulfobacterales</taxon>
        <taxon>Desulfobacterales incertae sedis</taxon>
        <taxon>Candidatus Desulfatibia</taxon>
    </lineage>
</organism>
<keyword evidence="1" id="KW-0378">Hydrolase</keyword>
<accession>A0A8J6NSI6</accession>
<evidence type="ECO:0000313" key="2">
    <source>
        <dbReference type="Proteomes" id="UP000605201"/>
    </source>
</evidence>
<dbReference type="Gene3D" id="3.40.50.1000">
    <property type="entry name" value="HAD superfamily/HAD-like"/>
    <property type="match status" value="1"/>
</dbReference>